<keyword evidence="3" id="KW-1185">Reference proteome</keyword>
<name>A0A9P1BPT5_9DINO</name>
<reference evidence="1" key="1">
    <citation type="submission" date="2022-10" db="EMBL/GenBank/DDBJ databases">
        <authorList>
            <person name="Chen Y."/>
            <person name="Dougan E. K."/>
            <person name="Chan C."/>
            <person name="Rhodes N."/>
            <person name="Thang M."/>
        </authorList>
    </citation>
    <scope>NUCLEOTIDE SEQUENCE</scope>
</reference>
<accession>A0A9P1BPT5</accession>
<reference evidence="2" key="2">
    <citation type="submission" date="2024-04" db="EMBL/GenBank/DDBJ databases">
        <authorList>
            <person name="Chen Y."/>
            <person name="Shah S."/>
            <person name="Dougan E. K."/>
            <person name="Thang M."/>
            <person name="Chan C."/>
        </authorList>
    </citation>
    <scope>NUCLEOTIDE SEQUENCE [LARGE SCALE GENOMIC DNA]</scope>
</reference>
<dbReference type="EMBL" id="CAMXCT030000324">
    <property type="protein sequence ID" value="CAL4764499.1"/>
    <property type="molecule type" value="Genomic_DNA"/>
</dbReference>
<dbReference type="EMBL" id="CAMXCT020000324">
    <property type="protein sequence ID" value="CAL1130562.1"/>
    <property type="molecule type" value="Genomic_DNA"/>
</dbReference>
<proteinExistence type="predicted"/>
<gene>
    <name evidence="1" type="ORF">C1SCF055_LOCUS5344</name>
</gene>
<evidence type="ECO:0000313" key="2">
    <source>
        <dbReference type="EMBL" id="CAL1130562.1"/>
    </source>
</evidence>
<sequence length="121" mass="14088">VFKMMSKSTEDACRGSRYLQICGQLVHDELWDPESFQSCLQHYFDDPSHRPHEKIRKVIRMDRKNFWGRYMQHGHVKGIGGPGAPHAFRLERLEDSGLQSDSHRLKTMLNSCNVGATWFLL</sequence>
<dbReference type="EMBL" id="CAMXCT010000324">
    <property type="protein sequence ID" value="CAI3977187.1"/>
    <property type="molecule type" value="Genomic_DNA"/>
</dbReference>
<feature type="non-terminal residue" evidence="1">
    <location>
        <position position="1"/>
    </location>
</feature>
<protein>
    <submittedName>
        <fullName evidence="1">Uncharacterized protein</fullName>
    </submittedName>
</protein>
<evidence type="ECO:0000313" key="3">
    <source>
        <dbReference type="Proteomes" id="UP001152797"/>
    </source>
</evidence>
<comment type="caution">
    <text evidence="1">The sequence shown here is derived from an EMBL/GenBank/DDBJ whole genome shotgun (WGS) entry which is preliminary data.</text>
</comment>
<organism evidence="1">
    <name type="scientific">Cladocopium goreaui</name>
    <dbReference type="NCBI Taxonomy" id="2562237"/>
    <lineage>
        <taxon>Eukaryota</taxon>
        <taxon>Sar</taxon>
        <taxon>Alveolata</taxon>
        <taxon>Dinophyceae</taxon>
        <taxon>Suessiales</taxon>
        <taxon>Symbiodiniaceae</taxon>
        <taxon>Cladocopium</taxon>
    </lineage>
</organism>
<dbReference type="AlphaFoldDB" id="A0A9P1BPT5"/>
<evidence type="ECO:0000313" key="1">
    <source>
        <dbReference type="EMBL" id="CAI3977187.1"/>
    </source>
</evidence>
<dbReference type="Proteomes" id="UP001152797">
    <property type="component" value="Unassembled WGS sequence"/>
</dbReference>